<accession>A0A1Q2MB71</accession>
<evidence type="ECO:0008006" key="3">
    <source>
        <dbReference type="Google" id="ProtNLM"/>
    </source>
</evidence>
<dbReference type="KEGG" id="pbas:SMSP2_00309"/>
<dbReference type="STRING" id="1851148.SMSP2_00309"/>
<protein>
    <recommendedName>
        <fullName evidence="3">Beta-galactosidase trimerisation domain-containing protein</fullName>
    </recommendedName>
</protein>
<dbReference type="AlphaFoldDB" id="A0A1Q2MB71"/>
<dbReference type="Proteomes" id="UP000188181">
    <property type="component" value="Chromosome"/>
</dbReference>
<organism evidence="1 2">
    <name type="scientific">Limihaloglobus sulfuriphilus</name>
    <dbReference type="NCBI Taxonomy" id="1851148"/>
    <lineage>
        <taxon>Bacteria</taxon>
        <taxon>Pseudomonadati</taxon>
        <taxon>Planctomycetota</taxon>
        <taxon>Phycisphaerae</taxon>
        <taxon>Sedimentisphaerales</taxon>
        <taxon>Sedimentisphaeraceae</taxon>
        <taxon>Limihaloglobus</taxon>
    </lineage>
</organism>
<sequence>MHRLIVIAGIIMAGQINISEATRLVTDRELELTGFQEAAAFKPVCDFRNDFVMVYGTGDDRPDYIKSWVEKGYVPHFMTGIAWGGYQDFKDLNGNNIMSLAQTRADGTQWLHGKMTPYIVPSVEFADYICDKLEPIIDSGVKAIYLEEPEFWANAGFSDAFKREWRLFYDEPYERPGSSVDAQYKTNRLKYYLYQRAIRRVAEKSKEYALHKYGRELKIYVPTHSLINYTQWGIVSPQSSLIDSNVVDGCIAQIWTGTARTPNVYQGRLAERTFETAFLEYGVMQELVRGTGRKMWFLHDPIEDNPKHDWQDYRFNYKETLIASLLHPHIWRYEICPWPSRILTRKYPSNSQNASYIPDDYLTTLCIVFNQLRDMNQQEITWTNATKGIGVFIADSSMFQRAEPAESLAQINEKDPSKAGRKDIEHFSGFYGLTVPLVKLGIPVMPVQLDNAARFAGYLNDYKVLVLSYEFFKPQNPALNQAVAQWVANGGSLVYVGGDTDPFNQVSSWWNSGENSYKAPSQHLMQQLGLDKDAPTGEYEYGKGTVFIERCHPAHFTHSAAAGEKYINIIKPACKAAGLEWHENNFIQLRRGPYIIAACLDESVSDKPLELEGLFVDIFHHELPVLERVKIKPGSHSWLFDINKIKKDKAEPIASAARFESWEQSGSNVIFKLSCPENAKIVTRIYLPAKPVKMSIDDMAFSDYKWDEKSSTLFFESPDKPRQSIEINW</sequence>
<dbReference type="EMBL" id="CP019646">
    <property type="protein sequence ID" value="AQQ69973.1"/>
    <property type="molecule type" value="Genomic_DNA"/>
</dbReference>
<keyword evidence="2" id="KW-1185">Reference proteome</keyword>
<gene>
    <name evidence="1" type="ORF">SMSP2_00309</name>
</gene>
<evidence type="ECO:0000313" key="2">
    <source>
        <dbReference type="Proteomes" id="UP000188181"/>
    </source>
</evidence>
<proteinExistence type="predicted"/>
<name>A0A1Q2MB71_9BACT</name>
<evidence type="ECO:0000313" key="1">
    <source>
        <dbReference type="EMBL" id="AQQ69973.1"/>
    </source>
</evidence>
<reference evidence="2" key="1">
    <citation type="submission" date="2017-02" db="EMBL/GenBank/DDBJ databases">
        <title>Comparative genomics and description of representatives of a novel lineage of planctomycetes thriving in anoxic sediments.</title>
        <authorList>
            <person name="Spring S."/>
            <person name="Bunk B."/>
            <person name="Sproer C."/>
        </authorList>
    </citation>
    <scope>NUCLEOTIDE SEQUENCE [LARGE SCALE GENOMIC DNA]</scope>
    <source>
        <strain evidence="2">SM-Chi-D1</strain>
    </source>
</reference>